<dbReference type="GO" id="GO:0009338">
    <property type="term" value="C:exodeoxyribonuclease V complex"/>
    <property type="evidence" value="ECO:0007669"/>
    <property type="project" value="TreeGrafter"/>
</dbReference>
<reference evidence="5 6" key="1">
    <citation type="submission" date="2015-02" db="EMBL/GenBank/DDBJ databases">
        <title>Single-cell genomics of uncultivated deep-branching MTB reveals a conserved set of magnetosome genes.</title>
        <authorList>
            <person name="Kolinko S."/>
            <person name="Richter M."/>
            <person name="Glockner F.O."/>
            <person name="Brachmann A."/>
            <person name="Schuler D."/>
        </authorList>
    </citation>
    <scope>NUCLEOTIDE SEQUENCE [LARGE SCALE GENOMIC DNA]</scope>
    <source>
        <strain evidence="5">TM-1</strain>
    </source>
</reference>
<dbReference type="Pfam" id="PF18335">
    <property type="entry name" value="SH3_13"/>
    <property type="match status" value="1"/>
</dbReference>
<dbReference type="Gene3D" id="2.30.30.940">
    <property type="match status" value="1"/>
</dbReference>
<name>A0A0F3GT61_9BACT</name>
<evidence type="ECO:0000259" key="3">
    <source>
        <dbReference type="Pfam" id="PF13538"/>
    </source>
</evidence>
<dbReference type="GO" id="GO:0006310">
    <property type="term" value="P:DNA recombination"/>
    <property type="evidence" value="ECO:0007669"/>
    <property type="project" value="TreeGrafter"/>
</dbReference>
<accession>A0A0F3GT61</accession>
<dbReference type="Gene3D" id="3.40.50.300">
    <property type="entry name" value="P-loop containing nucleotide triphosphate hydrolases"/>
    <property type="match status" value="2"/>
</dbReference>
<dbReference type="CDD" id="cd18809">
    <property type="entry name" value="SF1_C_RecD"/>
    <property type="match status" value="1"/>
</dbReference>
<dbReference type="PANTHER" id="PTHR43788:SF6">
    <property type="entry name" value="DNA HELICASE B"/>
    <property type="match status" value="1"/>
</dbReference>
<keyword evidence="6" id="KW-1185">Reference proteome</keyword>
<protein>
    <submittedName>
        <fullName evidence="5">Recombinase D</fullName>
    </submittedName>
</protein>
<dbReference type="Pfam" id="PF13538">
    <property type="entry name" value="UvrD_C_2"/>
    <property type="match status" value="1"/>
</dbReference>
<gene>
    <name evidence="5" type="ORF">MBAV_002762</name>
</gene>
<dbReference type="SUPFAM" id="SSF52540">
    <property type="entry name" value="P-loop containing nucleoside triphosphate hydrolases"/>
    <property type="match status" value="1"/>
</dbReference>
<dbReference type="InterPro" id="IPR041451">
    <property type="entry name" value="RecD2_SH13"/>
</dbReference>
<keyword evidence="1" id="KW-0547">Nucleotide-binding</keyword>
<dbReference type="AlphaFoldDB" id="A0A0F3GT61"/>
<keyword evidence="2" id="KW-0067">ATP-binding</keyword>
<dbReference type="InterPro" id="IPR027417">
    <property type="entry name" value="P-loop_NTPase"/>
</dbReference>
<comment type="caution">
    <text evidence="5">The sequence shown here is derived from an EMBL/GenBank/DDBJ whole genome shotgun (WGS) entry which is preliminary data.</text>
</comment>
<dbReference type="PANTHER" id="PTHR43788">
    <property type="entry name" value="DNA2/NAM7 HELICASE FAMILY MEMBER"/>
    <property type="match status" value="1"/>
</dbReference>
<evidence type="ECO:0000259" key="4">
    <source>
        <dbReference type="Pfam" id="PF18335"/>
    </source>
</evidence>
<organism evidence="5 6">
    <name type="scientific">Candidatus Magnetobacterium bavaricum</name>
    <dbReference type="NCBI Taxonomy" id="29290"/>
    <lineage>
        <taxon>Bacteria</taxon>
        <taxon>Pseudomonadati</taxon>
        <taxon>Nitrospirota</taxon>
        <taxon>Thermodesulfovibrionia</taxon>
        <taxon>Thermodesulfovibrionales</taxon>
        <taxon>Candidatus Magnetobacteriaceae</taxon>
        <taxon>Candidatus Magnetobacterium</taxon>
    </lineage>
</organism>
<evidence type="ECO:0000256" key="2">
    <source>
        <dbReference type="ARBA" id="ARBA00022840"/>
    </source>
</evidence>
<feature type="domain" description="UvrD-like helicase C-terminal" evidence="3">
    <location>
        <begin position="209"/>
        <end position="258"/>
    </location>
</feature>
<evidence type="ECO:0000313" key="5">
    <source>
        <dbReference type="EMBL" id="KJU85046.1"/>
    </source>
</evidence>
<dbReference type="GO" id="GO:0017116">
    <property type="term" value="F:single-stranded DNA helicase activity"/>
    <property type="evidence" value="ECO:0007669"/>
    <property type="project" value="TreeGrafter"/>
</dbReference>
<sequence>MVDVNLMVSLLEAIPSGARLILVGDSYQLPSVGPGNVLKDLINSGKITTMELTQIKRQAAGLIIRNCHRIKDGQDITVENSTSEDFFILKRELEIDIQDTIIELFKRLEGKGYRSPHDIQILTPFRERGELSCQRFNDLCQDRLNKNPATHGLLFAVGDKIIQTRNNYDFEVFNGDIGYVMGISSARKVKVLFDTPERLVEVPPGELQLAYAITIHKSQGSEWPVVILPIHKSFGGFIVNRNLLYTAISRAKKVCIIVGHRDELKSIIKRNQVQKRYTNLERLLREVVISSSTDVKVCMAS</sequence>
<proteinExistence type="predicted"/>
<feature type="domain" description="ATP-dependent RecD2 DNA helicase SH3" evidence="4">
    <location>
        <begin position="137"/>
        <end position="193"/>
    </location>
</feature>
<dbReference type="EMBL" id="LACI01001182">
    <property type="protein sequence ID" value="KJU85046.1"/>
    <property type="molecule type" value="Genomic_DNA"/>
</dbReference>
<dbReference type="Pfam" id="PF13604">
    <property type="entry name" value="AAA_30"/>
    <property type="match status" value="1"/>
</dbReference>
<evidence type="ECO:0000313" key="6">
    <source>
        <dbReference type="Proteomes" id="UP000033423"/>
    </source>
</evidence>
<dbReference type="GO" id="GO:0005524">
    <property type="term" value="F:ATP binding"/>
    <property type="evidence" value="ECO:0007669"/>
    <property type="project" value="UniProtKB-KW"/>
</dbReference>
<dbReference type="Proteomes" id="UP000033423">
    <property type="component" value="Unassembled WGS sequence"/>
</dbReference>
<dbReference type="PATRIC" id="fig|29290.4.peg.3679"/>
<dbReference type="InterPro" id="IPR050534">
    <property type="entry name" value="Coronavir_polyprotein_1ab"/>
</dbReference>
<dbReference type="InterPro" id="IPR027785">
    <property type="entry name" value="UvrD-like_helicase_C"/>
</dbReference>
<evidence type="ECO:0000256" key="1">
    <source>
        <dbReference type="ARBA" id="ARBA00022741"/>
    </source>
</evidence>